<gene>
    <name evidence="5" type="ORF">AYL99_03864</name>
</gene>
<dbReference type="OrthoDB" id="6614653at2759"/>
<feature type="domain" description="AMP-dependent synthetase/ligase" evidence="3">
    <location>
        <begin position="80"/>
        <end position="426"/>
    </location>
</feature>
<protein>
    <recommendedName>
        <fullName evidence="7">AMP-dependent synthetase/ligase domain-containing protein</fullName>
    </recommendedName>
</protein>
<dbReference type="InterPro" id="IPR025110">
    <property type="entry name" value="AMP-bd_C"/>
</dbReference>
<dbReference type="PROSITE" id="PS00455">
    <property type="entry name" value="AMP_BINDING"/>
    <property type="match status" value="1"/>
</dbReference>
<evidence type="ECO:0000313" key="6">
    <source>
        <dbReference type="Proteomes" id="UP000078343"/>
    </source>
</evidence>
<dbReference type="InterPro" id="IPR045851">
    <property type="entry name" value="AMP-bd_C_sf"/>
</dbReference>
<dbReference type="GO" id="GO:0006631">
    <property type="term" value="P:fatty acid metabolic process"/>
    <property type="evidence" value="ECO:0007669"/>
    <property type="project" value="TreeGrafter"/>
</dbReference>
<dbReference type="Pfam" id="PF00501">
    <property type="entry name" value="AMP-binding"/>
    <property type="match status" value="1"/>
</dbReference>
<evidence type="ECO:0000259" key="3">
    <source>
        <dbReference type="Pfam" id="PF00501"/>
    </source>
</evidence>
<dbReference type="PANTHER" id="PTHR43201:SF8">
    <property type="entry name" value="ACYL-COA SYNTHETASE FAMILY MEMBER 3"/>
    <property type="match status" value="1"/>
</dbReference>
<dbReference type="InterPro" id="IPR042099">
    <property type="entry name" value="ANL_N_sf"/>
</dbReference>
<dbReference type="Pfam" id="PF13193">
    <property type="entry name" value="AMP-binding_C"/>
    <property type="match status" value="1"/>
</dbReference>
<feature type="region of interest" description="Disordered" evidence="2">
    <location>
        <begin position="596"/>
        <end position="616"/>
    </location>
</feature>
<comment type="similarity">
    <text evidence="1">Belongs to the ATP-dependent AMP-binding enzyme family.</text>
</comment>
<dbReference type="GO" id="GO:0031956">
    <property type="term" value="F:medium-chain fatty acid-CoA ligase activity"/>
    <property type="evidence" value="ECO:0007669"/>
    <property type="project" value="TreeGrafter"/>
</dbReference>
<evidence type="ECO:0000256" key="2">
    <source>
        <dbReference type="SAM" id="MobiDB-lite"/>
    </source>
</evidence>
<dbReference type="InterPro" id="IPR020845">
    <property type="entry name" value="AMP-binding_CS"/>
</dbReference>
<evidence type="ECO:0008006" key="7">
    <source>
        <dbReference type="Google" id="ProtNLM"/>
    </source>
</evidence>
<dbReference type="InterPro" id="IPR000873">
    <property type="entry name" value="AMP-dep_synth/lig_dom"/>
</dbReference>
<comment type="caution">
    <text evidence="5">The sequence shown here is derived from an EMBL/GenBank/DDBJ whole genome shotgun (WGS) entry which is preliminary data.</text>
</comment>
<evidence type="ECO:0000313" key="5">
    <source>
        <dbReference type="EMBL" id="OAP61661.1"/>
    </source>
</evidence>
<name>A0A178ZQC4_9EURO</name>
<sequence>MLQHIPDRVDFVPPHQGRNILPNCPFFNRLLRLAHDAPSRPIIADVNLGVEKSRIQLLTDVLEMRNDLLDALDETSRADLASRGARRGPVFIAVLAAGGYEYTVAVLGILALGGGAAVVPISPQAPLKEACYFMEKAQCVAVLTASNLSQQGSALEATIRSQRQGTSLPFRRILIAPSLRSHSLRPHDITTSSDRYPDDNAAGYVIFTSGTTGPPKGACHRRGLIHEVARSIADHYKVSESDRILHMLPVHHATGAYLSFFPFLVQGACIEFRAGAFSAEWTWKRWRKGGISFFTGVPTMYVRMMRYFQQHNPGGLSSSNSSSPIGVIDATTAAAAATRIRGMLCGTSALPRPVEEFWETLRGGKRILTRYGSTESGAVFKMALEPGDTPSGSVGVVSPGVEVRFEDDGDEGELLIKSPSMFMGYLSDEAATRATHDAQGFYKTGDIARREGKYYFILGRASVDILKSGGYKISALDVERECLGLPYVNEVMVVGVDDPEWGQRVAAAVTLREDQSTYSYRGSSGGNSGSRALTLAQLRSDLAGKLARYKLPTLLRVVDGELPKNATGKVAKKVSGPMLFPANYAQIPEVQVWSNAAGATGPSSPERRNTAGMARL</sequence>
<dbReference type="STRING" id="1367422.A0A178ZQC4"/>
<dbReference type="RefSeq" id="XP_018695028.1">
    <property type="nucleotide sequence ID" value="XM_018835378.1"/>
</dbReference>
<proteinExistence type="inferred from homology"/>
<evidence type="ECO:0000259" key="4">
    <source>
        <dbReference type="Pfam" id="PF13193"/>
    </source>
</evidence>
<dbReference type="SUPFAM" id="SSF56801">
    <property type="entry name" value="Acetyl-CoA synthetase-like"/>
    <property type="match status" value="1"/>
</dbReference>
<keyword evidence="6" id="KW-1185">Reference proteome</keyword>
<feature type="domain" description="AMP-binding enzyme C-terminal" evidence="4">
    <location>
        <begin position="478"/>
        <end position="569"/>
    </location>
</feature>
<dbReference type="AlphaFoldDB" id="A0A178ZQC4"/>
<dbReference type="Proteomes" id="UP000078343">
    <property type="component" value="Unassembled WGS sequence"/>
</dbReference>
<dbReference type="Gene3D" id="3.40.50.12780">
    <property type="entry name" value="N-terminal domain of ligase-like"/>
    <property type="match status" value="1"/>
</dbReference>
<reference evidence="5 6" key="1">
    <citation type="submission" date="2016-04" db="EMBL/GenBank/DDBJ databases">
        <title>Draft genome of Fonsecaea erecta CBS 125763.</title>
        <authorList>
            <person name="Weiss V.A."/>
            <person name="Vicente V.A."/>
            <person name="Raittz R.T."/>
            <person name="Moreno L.F."/>
            <person name="De Souza E.M."/>
            <person name="Pedrosa F.O."/>
            <person name="Steffens M.B."/>
            <person name="Faoro H."/>
            <person name="Tadra-Sfeir M.Z."/>
            <person name="Najafzadeh M.J."/>
            <person name="Felipe M.S."/>
            <person name="Teixeira M."/>
            <person name="Sun J."/>
            <person name="Xi L."/>
            <person name="Gomes R."/>
            <person name="De Azevedo C.M."/>
            <person name="Salgado C.G."/>
            <person name="Da Silva M.B."/>
            <person name="Nascimento M.F."/>
            <person name="Queiroz-Telles F."/>
            <person name="Attili D.S."/>
            <person name="Gorbushina A."/>
        </authorList>
    </citation>
    <scope>NUCLEOTIDE SEQUENCE [LARGE SCALE GENOMIC DNA]</scope>
    <source>
        <strain evidence="5 6">CBS 125763</strain>
    </source>
</reference>
<dbReference type="EMBL" id="LVYI01000003">
    <property type="protein sequence ID" value="OAP61661.1"/>
    <property type="molecule type" value="Genomic_DNA"/>
</dbReference>
<dbReference type="PANTHER" id="PTHR43201">
    <property type="entry name" value="ACYL-COA SYNTHETASE"/>
    <property type="match status" value="1"/>
</dbReference>
<accession>A0A178ZQC4</accession>
<evidence type="ECO:0000256" key="1">
    <source>
        <dbReference type="ARBA" id="ARBA00006432"/>
    </source>
</evidence>
<dbReference type="Gene3D" id="3.30.300.30">
    <property type="match status" value="1"/>
</dbReference>
<dbReference type="GeneID" id="30008033"/>
<organism evidence="5 6">
    <name type="scientific">Fonsecaea erecta</name>
    <dbReference type="NCBI Taxonomy" id="1367422"/>
    <lineage>
        <taxon>Eukaryota</taxon>
        <taxon>Fungi</taxon>
        <taxon>Dikarya</taxon>
        <taxon>Ascomycota</taxon>
        <taxon>Pezizomycotina</taxon>
        <taxon>Eurotiomycetes</taxon>
        <taxon>Chaetothyriomycetidae</taxon>
        <taxon>Chaetothyriales</taxon>
        <taxon>Herpotrichiellaceae</taxon>
        <taxon>Fonsecaea</taxon>
    </lineage>
</organism>